<evidence type="ECO:0000313" key="3">
    <source>
        <dbReference type="Proteomes" id="UP000000768"/>
    </source>
</evidence>
<reference evidence="3" key="2">
    <citation type="journal article" date="2018" name="Plant J.">
        <title>The Sorghum bicolor reference genome: improved assembly, gene annotations, a transcriptome atlas, and signatures of genome organization.</title>
        <authorList>
            <person name="McCormick R.F."/>
            <person name="Truong S.K."/>
            <person name="Sreedasyam A."/>
            <person name="Jenkins J."/>
            <person name="Shu S."/>
            <person name="Sims D."/>
            <person name="Kennedy M."/>
            <person name="Amirebrahimi M."/>
            <person name="Weers B.D."/>
            <person name="McKinley B."/>
            <person name="Mattison A."/>
            <person name="Morishige D.T."/>
            <person name="Grimwood J."/>
            <person name="Schmutz J."/>
            <person name="Mullet J.E."/>
        </authorList>
    </citation>
    <scope>NUCLEOTIDE SEQUENCE [LARGE SCALE GENOMIC DNA]</scope>
    <source>
        <strain evidence="3">cv. BTx623</strain>
    </source>
</reference>
<dbReference type="InParanoid" id="A0A1Z5RLA8"/>
<evidence type="ECO:0000313" key="2">
    <source>
        <dbReference type="EMBL" id="OQU84540.1"/>
    </source>
</evidence>
<protein>
    <submittedName>
        <fullName evidence="2">Uncharacterized protein</fullName>
    </submittedName>
</protein>
<proteinExistence type="predicted"/>
<dbReference type="EMBL" id="CM000763">
    <property type="protein sequence ID" value="OQU84540.1"/>
    <property type="molecule type" value="Genomic_DNA"/>
</dbReference>
<feature type="compositionally biased region" description="Pro residues" evidence="1">
    <location>
        <begin position="1"/>
        <end position="10"/>
    </location>
</feature>
<reference evidence="2 3" key="1">
    <citation type="journal article" date="2009" name="Nature">
        <title>The Sorghum bicolor genome and the diversification of grasses.</title>
        <authorList>
            <person name="Paterson A.H."/>
            <person name="Bowers J.E."/>
            <person name="Bruggmann R."/>
            <person name="Dubchak I."/>
            <person name="Grimwood J."/>
            <person name="Gundlach H."/>
            <person name="Haberer G."/>
            <person name="Hellsten U."/>
            <person name="Mitros T."/>
            <person name="Poliakov A."/>
            <person name="Schmutz J."/>
            <person name="Spannagl M."/>
            <person name="Tang H."/>
            <person name="Wang X."/>
            <person name="Wicker T."/>
            <person name="Bharti A.K."/>
            <person name="Chapman J."/>
            <person name="Feltus F.A."/>
            <person name="Gowik U."/>
            <person name="Grigoriev I.V."/>
            <person name="Lyons E."/>
            <person name="Maher C.A."/>
            <person name="Martis M."/>
            <person name="Narechania A."/>
            <person name="Otillar R.P."/>
            <person name="Penning B.W."/>
            <person name="Salamov A.A."/>
            <person name="Wang Y."/>
            <person name="Zhang L."/>
            <person name="Carpita N.C."/>
            <person name="Freeling M."/>
            <person name="Gingle A.R."/>
            <person name="Hash C.T."/>
            <person name="Keller B."/>
            <person name="Klein P."/>
            <person name="Kresovich S."/>
            <person name="McCann M.C."/>
            <person name="Ming R."/>
            <person name="Peterson D.G."/>
            <person name="Mehboob-ur-Rahman"/>
            <person name="Ware D."/>
            <person name="Westhoff P."/>
            <person name="Mayer K.F."/>
            <person name="Messing J."/>
            <person name="Rokhsar D.S."/>
        </authorList>
    </citation>
    <scope>NUCLEOTIDE SEQUENCE [LARGE SCALE GENOMIC DNA]</scope>
    <source>
        <strain evidence="3">cv. BTx623</strain>
    </source>
</reference>
<sequence length="33" mass="3648">MGPTTRPPVPYRHLSSSLAPPMRCTGSIKRSYC</sequence>
<dbReference type="Proteomes" id="UP000000768">
    <property type="component" value="Chromosome 4"/>
</dbReference>
<organism evidence="2 3">
    <name type="scientific">Sorghum bicolor</name>
    <name type="common">Sorghum</name>
    <name type="synonym">Sorghum vulgare</name>
    <dbReference type="NCBI Taxonomy" id="4558"/>
    <lineage>
        <taxon>Eukaryota</taxon>
        <taxon>Viridiplantae</taxon>
        <taxon>Streptophyta</taxon>
        <taxon>Embryophyta</taxon>
        <taxon>Tracheophyta</taxon>
        <taxon>Spermatophyta</taxon>
        <taxon>Magnoliopsida</taxon>
        <taxon>Liliopsida</taxon>
        <taxon>Poales</taxon>
        <taxon>Poaceae</taxon>
        <taxon>PACMAD clade</taxon>
        <taxon>Panicoideae</taxon>
        <taxon>Andropogonodae</taxon>
        <taxon>Andropogoneae</taxon>
        <taxon>Sorghinae</taxon>
        <taxon>Sorghum</taxon>
    </lineage>
</organism>
<dbReference type="Gramene" id="OQU84540">
    <property type="protein sequence ID" value="OQU84540"/>
    <property type="gene ID" value="SORBI_3004G073232"/>
</dbReference>
<accession>A0A1Z5RLA8</accession>
<dbReference type="AlphaFoldDB" id="A0A1Z5RLA8"/>
<name>A0A1Z5RLA8_SORBI</name>
<gene>
    <name evidence="2" type="ORF">SORBI_3004G073232</name>
</gene>
<feature type="region of interest" description="Disordered" evidence="1">
    <location>
        <begin position="1"/>
        <end position="33"/>
    </location>
</feature>
<evidence type="ECO:0000256" key="1">
    <source>
        <dbReference type="SAM" id="MobiDB-lite"/>
    </source>
</evidence>
<keyword evidence="3" id="KW-1185">Reference proteome</keyword>